<comment type="caution">
    <text evidence="7">The sequence shown here is derived from an EMBL/GenBank/DDBJ whole genome shotgun (WGS) entry which is preliminary data.</text>
</comment>
<keyword evidence="4" id="KW-0964">Secreted</keyword>
<sequence length="140" mass="16491">MKTIALLIILASTTLILFTHPLYHFDNTTYDVRVINGFSNNSSEPLVVWCVSSDKGGIGGRALQEGDDYSWTVESRNLFYYWSSSRFVCTVKWGGKRKRFEAFRDRYRCGARRQCLWLVKEDGFYFGNDEFNWVRHFSWI</sequence>
<comment type="similarity">
    <text evidence="2">Belongs to the plant self-incompatibility (S1) protein family.</text>
</comment>
<dbReference type="PANTHER" id="PTHR35630:SF1">
    <property type="entry name" value="LEGUMINOSIN GROUP486 SECRETED PEPTIDE"/>
    <property type="match status" value="1"/>
</dbReference>
<dbReference type="GO" id="GO:0060320">
    <property type="term" value="P:rejection of self pollen"/>
    <property type="evidence" value="ECO:0007669"/>
    <property type="project" value="UniProtKB-KW"/>
</dbReference>
<accession>A0ABD3BYJ4</accession>
<feature type="signal peptide" evidence="6">
    <location>
        <begin position="1"/>
        <end position="21"/>
    </location>
</feature>
<dbReference type="Proteomes" id="UP001632038">
    <property type="component" value="Unassembled WGS sequence"/>
</dbReference>
<protein>
    <recommendedName>
        <fullName evidence="9">S-protein homolog</fullName>
    </recommendedName>
</protein>
<gene>
    <name evidence="7" type="ORF">CASFOL_033999</name>
</gene>
<reference evidence="8" key="1">
    <citation type="journal article" date="2024" name="IScience">
        <title>Strigolactones Initiate the Formation of Haustorium-like Structures in Castilleja.</title>
        <authorList>
            <person name="Buerger M."/>
            <person name="Peterson D."/>
            <person name="Chory J."/>
        </authorList>
    </citation>
    <scope>NUCLEOTIDE SEQUENCE [LARGE SCALE GENOMIC DNA]</scope>
</reference>
<keyword evidence="3" id="KW-0713">Self-incompatibility</keyword>
<feature type="chain" id="PRO_5044853916" description="S-protein homolog" evidence="6">
    <location>
        <begin position="22"/>
        <end position="140"/>
    </location>
</feature>
<evidence type="ECO:0000256" key="4">
    <source>
        <dbReference type="ARBA" id="ARBA00022525"/>
    </source>
</evidence>
<evidence type="ECO:0000313" key="8">
    <source>
        <dbReference type="Proteomes" id="UP001632038"/>
    </source>
</evidence>
<evidence type="ECO:0000256" key="2">
    <source>
        <dbReference type="ARBA" id="ARBA00005581"/>
    </source>
</evidence>
<keyword evidence="5 6" id="KW-0732">Signal</keyword>
<comment type="subcellular location">
    <subcellularLocation>
        <location evidence="1">Secreted</location>
    </subcellularLocation>
</comment>
<evidence type="ECO:0000256" key="5">
    <source>
        <dbReference type="ARBA" id="ARBA00022729"/>
    </source>
</evidence>
<evidence type="ECO:0000256" key="6">
    <source>
        <dbReference type="SAM" id="SignalP"/>
    </source>
</evidence>
<dbReference type="InterPro" id="IPR010264">
    <property type="entry name" value="Self-incomp_S1"/>
</dbReference>
<evidence type="ECO:0008006" key="9">
    <source>
        <dbReference type="Google" id="ProtNLM"/>
    </source>
</evidence>
<evidence type="ECO:0000256" key="3">
    <source>
        <dbReference type="ARBA" id="ARBA00022471"/>
    </source>
</evidence>
<evidence type="ECO:0000313" key="7">
    <source>
        <dbReference type="EMBL" id="KAL3622588.1"/>
    </source>
</evidence>
<dbReference type="Pfam" id="PF05938">
    <property type="entry name" value="Self-incomp_S1"/>
    <property type="match status" value="1"/>
</dbReference>
<dbReference type="PANTHER" id="PTHR35630">
    <property type="entry name" value="LEGUMINOSIN GROUP486 SECRETED PEPTIDE"/>
    <property type="match status" value="1"/>
</dbReference>
<name>A0ABD3BYJ4_9LAMI</name>
<keyword evidence="8" id="KW-1185">Reference proteome</keyword>
<dbReference type="AlphaFoldDB" id="A0ABD3BYJ4"/>
<proteinExistence type="inferred from homology"/>
<evidence type="ECO:0000256" key="1">
    <source>
        <dbReference type="ARBA" id="ARBA00004613"/>
    </source>
</evidence>
<dbReference type="GO" id="GO:0005576">
    <property type="term" value="C:extracellular region"/>
    <property type="evidence" value="ECO:0007669"/>
    <property type="project" value="UniProtKB-SubCell"/>
</dbReference>
<dbReference type="EMBL" id="JAVIJP010000060">
    <property type="protein sequence ID" value="KAL3622588.1"/>
    <property type="molecule type" value="Genomic_DNA"/>
</dbReference>
<organism evidence="7 8">
    <name type="scientific">Castilleja foliolosa</name>
    <dbReference type="NCBI Taxonomy" id="1961234"/>
    <lineage>
        <taxon>Eukaryota</taxon>
        <taxon>Viridiplantae</taxon>
        <taxon>Streptophyta</taxon>
        <taxon>Embryophyta</taxon>
        <taxon>Tracheophyta</taxon>
        <taxon>Spermatophyta</taxon>
        <taxon>Magnoliopsida</taxon>
        <taxon>eudicotyledons</taxon>
        <taxon>Gunneridae</taxon>
        <taxon>Pentapetalae</taxon>
        <taxon>asterids</taxon>
        <taxon>lamiids</taxon>
        <taxon>Lamiales</taxon>
        <taxon>Orobanchaceae</taxon>
        <taxon>Pedicularideae</taxon>
        <taxon>Castillejinae</taxon>
        <taxon>Castilleja</taxon>
    </lineage>
</organism>